<keyword evidence="8" id="KW-1185">Reference proteome</keyword>
<sequence>MIRLKGNDLKHVWKSFTLSEGEDDFYIIYSHYHHYLSFIGYKRYFSEDAVKDTINDVFLYLWENRSNLSNVGNYHNYILTCFLRKLYRKNVISPEELHELQDIPVSLLSPSVEDQYIQQGTNGTVIQIVKTHIGQLAARQRSLIYQKFYLGLSYQEIAMNNKISINTVYNTMYKAIDKLKSAITKEQETYLLVALGANIFFLFFFKYNSEILSFPALLRKIIKQMHRNDFSELLKDETFINYCLKINVQDVHDWETRIKENPLISLHLEELRSLVLAMGQCTAQKAAEQNYLQLRMLIARAGAIKKRYTLFFLGWVSSAAAAIILPVVLAAFSPGTSFMYPDKHNPEVCTTSNHSFHYLKNTNP</sequence>
<dbReference type="PANTHER" id="PTHR43133">
    <property type="entry name" value="RNA POLYMERASE ECF-TYPE SIGMA FACTO"/>
    <property type="match status" value="1"/>
</dbReference>
<evidence type="ECO:0000313" key="8">
    <source>
        <dbReference type="Proteomes" id="UP000032049"/>
    </source>
</evidence>
<keyword evidence="5" id="KW-0812">Transmembrane</keyword>
<dbReference type="OrthoDB" id="9150024at2"/>
<dbReference type="EMBL" id="JXRA01000036">
    <property type="protein sequence ID" value="KIO77373.1"/>
    <property type="molecule type" value="Genomic_DNA"/>
</dbReference>
<dbReference type="Proteomes" id="UP000032049">
    <property type="component" value="Unassembled WGS sequence"/>
</dbReference>
<proteinExistence type="inferred from homology"/>
<dbReference type="RefSeq" id="WP_041881181.1">
    <property type="nucleotide sequence ID" value="NZ_CP157278.1"/>
</dbReference>
<dbReference type="AlphaFoldDB" id="A0A0D0F719"/>
<evidence type="ECO:0000256" key="4">
    <source>
        <dbReference type="ARBA" id="ARBA00023163"/>
    </source>
</evidence>
<comment type="similarity">
    <text evidence="1">Belongs to the sigma-70 factor family. ECF subfamily.</text>
</comment>
<keyword evidence="5" id="KW-1133">Transmembrane helix</keyword>
<dbReference type="InterPro" id="IPR013249">
    <property type="entry name" value="RNA_pol_sigma70_r4_t2"/>
</dbReference>
<dbReference type="PANTHER" id="PTHR43133:SF46">
    <property type="entry name" value="RNA POLYMERASE SIGMA-70 FACTOR ECF SUBFAMILY"/>
    <property type="match status" value="1"/>
</dbReference>
<dbReference type="GO" id="GO:0016987">
    <property type="term" value="F:sigma factor activity"/>
    <property type="evidence" value="ECO:0007669"/>
    <property type="project" value="UniProtKB-KW"/>
</dbReference>
<dbReference type="InterPro" id="IPR039425">
    <property type="entry name" value="RNA_pol_sigma-70-like"/>
</dbReference>
<accession>A0A0D0F719</accession>
<evidence type="ECO:0000256" key="5">
    <source>
        <dbReference type="SAM" id="Phobius"/>
    </source>
</evidence>
<name>A0A0D0F719_9SPHI</name>
<dbReference type="InterPro" id="IPR013324">
    <property type="entry name" value="RNA_pol_sigma_r3/r4-like"/>
</dbReference>
<protein>
    <recommendedName>
        <fullName evidence="6">RNA polymerase sigma factor 70 region 4 type 2 domain-containing protein</fullName>
    </recommendedName>
</protein>
<gene>
    <name evidence="7" type="ORF">TH53_09705</name>
</gene>
<keyword evidence="4" id="KW-0804">Transcription</keyword>
<organism evidence="7 8">
    <name type="scientific">Pedobacter lusitanus</name>
    <dbReference type="NCBI Taxonomy" id="1503925"/>
    <lineage>
        <taxon>Bacteria</taxon>
        <taxon>Pseudomonadati</taxon>
        <taxon>Bacteroidota</taxon>
        <taxon>Sphingobacteriia</taxon>
        <taxon>Sphingobacteriales</taxon>
        <taxon>Sphingobacteriaceae</taxon>
        <taxon>Pedobacter</taxon>
    </lineage>
</organism>
<dbReference type="Gene3D" id="1.10.10.10">
    <property type="entry name" value="Winged helix-like DNA-binding domain superfamily/Winged helix DNA-binding domain"/>
    <property type="match status" value="1"/>
</dbReference>
<dbReference type="GO" id="GO:0003677">
    <property type="term" value="F:DNA binding"/>
    <property type="evidence" value="ECO:0007669"/>
    <property type="project" value="InterPro"/>
</dbReference>
<keyword evidence="5" id="KW-0472">Membrane</keyword>
<evidence type="ECO:0000256" key="2">
    <source>
        <dbReference type="ARBA" id="ARBA00023015"/>
    </source>
</evidence>
<dbReference type="STRING" id="1503925.TH53_09705"/>
<evidence type="ECO:0000256" key="1">
    <source>
        <dbReference type="ARBA" id="ARBA00010641"/>
    </source>
</evidence>
<keyword evidence="2" id="KW-0805">Transcription regulation</keyword>
<evidence type="ECO:0000313" key="7">
    <source>
        <dbReference type="EMBL" id="KIO77373.1"/>
    </source>
</evidence>
<dbReference type="InterPro" id="IPR013325">
    <property type="entry name" value="RNA_pol_sigma_r2"/>
</dbReference>
<evidence type="ECO:0000256" key="3">
    <source>
        <dbReference type="ARBA" id="ARBA00023082"/>
    </source>
</evidence>
<comment type="caution">
    <text evidence="7">The sequence shown here is derived from an EMBL/GenBank/DDBJ whole genome shotgun (WGS) entry which is preliminary data.</text>
</comment>
<feature type="domain" description="RNA polymerase sigma factor 70 region 4 type 2" evidence="6">
    <location>
        <begin position="133"/>
        <end position="179"/>
    </location>
</feature>
<reference evidence="7 8" key="1">
    <citation type="submission" date="2015-01" db="EMBL/GenBank/DDBJ databases">
        <title>Draft genome sequence of Pedobacter sp. NL19 isolated from sludge of an effluent treatment pond in an abandoned uranium mine.</title>
        <authorList>
            <person name="Santos T."/>
            <person name="Caetano T."/>
            <person name="Covas C."/>
            <person name="Cruz A."/>
            <person name="Mendo S."/>
        </authorList>
    </citation>
    <scope>NUCLEOTIDE SEQUENCE [LARGE SCALE GENOMIC DNA]</scope>
    <source>
        <strain evidence="7 8">NL19</strain>
    </source>
</reference>
<dbReference type="InterPro" id="IPR036388">
    <property type="entry name" value="WH-like_DNA-bd_sf"/>
</dbReference>
<dbReference type="SUPFAM" id="SSF88659">
    <property type="entry name" value="Sigma3 and sigma4 domains of RNA polymerase sigma factors"/>
    <property type="match status" value="1"/>
</dbReference>
<dbReference type="SUPFAM" id="SSF88946">
    <property type="entry name" value="Sigma2 domain of RNA polymerase sigma factors"/>
    <property type="match status" value="1"/>
</dbReference>
<evidence type="ECO:0000259" key="6">
    <source>
        <dbReference type="Pfam" id="PF08281"/>
    </source>
</evidence>
<keyword evidence="3" id="KW-0731">Sigma factor</keyword>
<dbReference type="Pfam" id="PF08281">
    <property type="entry name" value="Sigma70_r4_2"/>
    <property type="match status" value="1"/>
</dbReference>
<dbReference type="GO" id="GO:0006352">
    <property type="term" value="P:DNA-templated transcription initiation"/>
    <property type="evidence" value="ECO:0007669"/>
    <property type="project" value="InterPro"/>
</dbReference>
<feature type="transmembrane region" description="Helical" evidence="5">
    <location>
        <begin position="310"/>
        <end position="332"/>
    </location>
</feature>